<dbReference type="GO" id="GO:0006508">
    <property type="term" value="P:proteolysis"/>
    <property type="evidence" value="ECO:0007669"/>
    <property type="project" value="InterPro"/>
</dbReference>
<sequence length="262" mass="29711">MKKNTSHEIKKILSGRTRLGKDIVAEFWMPVRPSGKAIILCDGCPSVPSKNKLGEFLAKKGYWVFHPRYRGSWESGGQFLKYSPEEDVRIVAEHLNSGFENIYDAQTYFLDIREVFVFGASFGGAAAILSTKYPIITKVVALSPVIDWRAKSKAEPLPFFIRLLREGFGEGYRTHKDAWKKIESGIFYNPLHEAMTIDKNKIFIVHAKDDDVVPLSPLKKFAAMTKVKPLILSEGGHLSSSLFRDRDMWKHVNAFLRSSLSE</sequence>
<accession>A0A1G2E3I5</accession>
<comment type="caution">
    <text evidence="2">The sequence shown here is derived from an EMBL/GenBank/DDBJ whole genome shotgun (WGS) entry which is preliminary data.</text>
</comment>
<reference evidence="2 3" key="1">
    <citation type="journal article" date="2016" name="Nat. Commun.">
        <title>Thousands of microbial genomes shed light on interconnected biogeochemical processes in an aquifer system.</title>
        <authorList>
            <person name="Anantharaman K."/>
            <person name="Brown C.T."/>
            <person name="Hug L.A."/>
            <person name="Sharon I."/>
            <person name="Castelle C.J."/>
            <person name="Probst A.J."/>
            <person name="Thomas B.C."/>
            <person name="Singh A."/>
            <person name="Wilkins M.J."/>
            <person name="Karaoz U."/>
            <person name="Brodie E.L."/>
            <person name="Williams K.H."/>
            <person name="Hubbard S.S."/>
            <person name="Banfield J.F."/>
        </authorList>
    </citation>
    <scope>NUCLEOTIDE SEQUENCE [LARGE SCALE GENOMIC DNA]</scope>
</reference>
<dbReference type="Proteomes" id="UP000178106">
    <property type="component" value="Unassembled WGS sequence"/>
</dbReference>
<organism evidence="2 3">
    <name type="scientific">Candidatus Lloydbacteria bacterium RIFOXYC12_FULL_46_25</name>
    <dbReference type="NCBI Taxonomy" id="1798670"/>
    <lineage>
        <taxon>Bacteria</taxon>
        <taxon>Candidatus Lloydiibacteriota</taxon>
    </lineage>
</organism>
<evidence type="ECO:0000259" key="1">
    <source>
        <dbReference type="Pfam" id="PF00326"/>
    </source>
</evidence>
<gene>
    <name evidence="2" type="ORF">A2494_02415</name>
</gene>
<dbReference type="InterPro" id="IPR029058">
    <property type="entry name" value="AB_hydrolase_fold"/>
</dbReference>
<name>A0A1G2E3I5_9BACT</name>
<dbReference type="AlphaFoldDB" id="A0A1G2E3I5"/>
<evidence type="ECO:0000313" key="2">
    <source>
        <dbReference type="EMBL" id="OGZ19811.1"/>
    </source>
</evidence>
<evidence type="ECO:0000313" key="3">
    <source>
        <dbReference type="Proteomes" id="UP000178106"/>
    </source>
</evidence>
<protein>
    <recommendedName>
        <fullName evidence="1">Peptidase S9 prolyl oligopeptidase catalytic domain-containing protein</fullName>
    </recommendedName>
</protein>
<proteinExistence type="predicted"/>
<dbReference type="InterPro" id="IPR001375">
    <property type="entry name" value="Peptidase_S9_cat"/>
</dbReference>
<dbReference type="SUPFAM" id="SSF53474">
    <property type="entry name" value="alpha/beta-Hydrolases"/>
    <property type="match status" value="1"/>
</dbReference>
<dbReference type="GO" id="GO:0008236">
    <property type="term" value="F:serine-type peptidase activity"/>
    <property type="evidence" value="ECO:0007669"/>
    <property type="project" value="InterPro"/>
</dbReference>
<dbReference type="Gene3D" id="3.40.50.1820">
    <property type="entry name" value="alpha/beta hydrolase"/>
    <property type="match status" value="1"/>
</dbReference>
<dbReference type="EMBL" id="MHLU01000040">
    <property type="protein sequence ID" value="OGZ19811.1"/>
    <property type="molecule type" value="Genomic_DNA"/>
</dbReference>
<dbReference type="Pfam" id="PF00326">
    <property type="entry name" value="Peptidase_S9"/>
    <property type="match status" value="1"/>
</dbReference>
<feature type="domain" description="Peptidase S9 prolyl oligopeptidase catalytic" evidence="1">
    <location>
        <begin position="56"/>
        <end position="240"/>
    </location>
</feature>